<dbReference type="Gene3D" id="3.40.50.2000">
    <property type="entry name" value="Glycogen Phosphorylase B"/>
    <property type="match status" value="2"/>
</dbReference>
<accession>A0A1Y6CGP6</accession>
<dbReference type="Pfam" id="PF01075">
    <property type="entry name" value="Glyco_transf_9"/>
    <property type="match status" value="1"/>
</dbReference>
<protein>
    <submittedName>
        <fullName evidence="3">ADP-heptose:LPS heptosyltransferase</fullName>
    </submittedName>
</protein>
<keyword evidence="1" id="KW-0328">Glycosyltransferase</keyword>
<dbReference type="PANTHER" id="PTHR30160:SF1">
    <property type="entry name" value="LIPOPOLYSACCHARIDE 1,2-N-ACETYLGLUCOSAMINETRANSFERASE-RELATED"/>
    <property type="match status" value="1"/>
</dbReference>
<dbReference type="RefSeq" id="WP_143596330.1">
    <property type="nucleotide sequence ID" value="NZ_FWZX01000024.1"/>
</dbReference>
<organism evidence="3 4">
    <name type="scientific">Tistlia consotensis USBA 355</name>
    <dbReference type="NCBI Taxonomy" id="560819"/>
    <lineage>
        <taxon>Bacteria</taxon>
        <taxon>Pseudomonadati</taxon>
        <taxon>Pseudomonadota</taxon>
        <taxon>Alphaproteobacteria</taxon>
        <taxon>Rhodospirillales</taxon>
        <taxon>Rhodovibrionaceae</taxon>
        <taxon>Tistlia</taxon>
    </lineage>
</organism>
<sequence>MRRRLSGLVLALLALLRVRRPGPQPQATPRRVAIVRFGGLGDVVVATGLAQSVRRRWPEAEIVFVTGAAAAPLLAHHPAIDRLAVVEPRPFGRDLAAFRACRRQLAEATAPGVDLLLFLHNDLPTLLLAGGVPARWRAGHDVNGRGFGFRLSHPVPLYVGDHPLAGRNVGRHLNELFHDLLRGFLGQPALPAEPPLLRVTDAERAEAEAWLSAPVVAAGPAVLLPCGTDPIKLWPAGRYAELAEALAEDGRPVVVLGGPAERTLAPAFASAPLRFAAGELTLRRSLAVLSQAALVVGNDTGLLHAAAALGQATLGLFGPTAWWAFGYAGDAGRRNRVLRTDLPCVPCFASVCRLLPPERRGETPPCLDDLAVGTVAEAARALARPAAAGEGAAP</sequence>
<dbReference type="Proteomes" id="UP000192917">
    <property type="component" value="Unassembled WGS sequence"/>
</dbReference>
<keyword evidence="2 3" id="KW-0808">Transferase</keyword>
<keyword evidence="4" id="KW-1185">Reference proteome</keyword>
<dbReference type="AlphaFoldDB" id="A0A1Y6CGP6"/>
<dbReference type="EMBL" id="FWZX01000024">
    <property type="protein sequence ID" value="SMF63144.1"/>
    <property type="molecule type" value="Genomic_DNA"/>
</dbReference>
<dbReference type="GO" id="GO:0009244">
    <property type="term" value="P:lipopolysaccharide core region biosynthetic process"/>
    <property type="evidence" value="ECO:0007669"/>
    <property type="project" value="TreeGrafter"/>
</dbReference>
<dbReference type="InterPro" id="IPR002201">
    <property type="entry name" value="Glyco_trans_9"/>
</dbReference>
<dbReference type="SUPFAM" id="SSF53756">
    <property type="entry name" value="UDP-Glycosyltransferase/glycogen phosphorylase"/>
    <property type="match status" value="1"/>
</dbReference>
<dbReference type="InterPro" id="IPR051199">
    <property type="entry name" value="LPS_LOS_Heptosyltrfase"/>
</dbReference>
<gene>
    <name evidence="3" type="ORF">SAMN05428998_12478</name>
</gene>
<dbReference type="STRING" id="560819.SAMN05428998_12478"/>
<proteinExistence type="predicted"/>
<dbReference type="GO" id="GO:0005829">
    <property type="term" value="C:cytosol"/>
    <property type="evidence" value="ECO:0007669"/>
    <property type="project" value="TreeGrafter"/>
</dbReference>
<evidence type="ECO:0000256" key="1">
    <source>
        <dbReference type="ARBA" id="ARBA00022676"/>
    </source>
</evidence>
<reference evidence="3 4" key="1">
    <citation type="submission" date="2017-04" db="EMBL/GenBank/DDBJ databases">
        <authorList>
            <person name="Afonso C.L."/>
            <person name="Miller P.J."/>
            <person name="Scott M.A."/>
            <person name="Spackman E."/>
            <person name="Goraichik I."/>
            <person name="Dimitrov K.M."/>
            <person name="Suarez D.L."/>
            <person name="Swayne D.E."/>
        </authorList>
    </citation>
    <scope>NUCLEOTIDE SEQUENCE [LARGE SCALE GENOMIC DNA]</scope>
    <source>
        <strain evidence="3 4">USBA 355</strain>
    </source>
</reference>
<evidence type="ECO:0000313" key="4">
    <source>
        <dbReference type="Proteomes" id="UP000192917"/>
    </source>
</evidence>
<dbReference type="GO" id="GO:0008713">
    <property type="term" value="F:ADP-heptose-lipopolysaccharide heptosyltransferase activity"/>
    <property type="evidence" value="ECO:0007669"/>
    <property type="project" value="TreeGrafter"/>
</dbReference>
<name>A0A1Y6CGP6_9PROT</name>
<evidence type="ECO:0000313" key="3">
    <source>
        <dbReference type="EMBL" id="SMF63144.1"/>
    </source>
</evidence>
<dbReference type="CDD" id="cd03789">
    <property type="entry name" value="GT9_LPS_heptosyltransferase"/>
    <property type="match status" value="1"/>
</dbReference>
<evidence type="ECO:0000256" key="2">
    <source>
        <dbReference type="ARBA" id="ARBA00022679"/>
    </source>
</evidence>
<dbReference type="PANTHER" id="PTHR30160">
    <property type="entry name" value="TETRAACYLDISACCHARIDE 4'-KINASE-RELATED"/>
    <property type="match status" value="1"/>
</dbReference>